<dbReference type="Proteomes" id="UP000010367">
    <property type="component" value="Chromosome"/>
</dbReference>
<dbReference type="STRING" id="56110.Oscil6304_0228"/>
<keyword evidence="2" id="KW-1185">Reference proteome</keyword>
<evidence type="ECO:0000313" key="1">
    <source>
        <dbReference type="EMBL" id="AFY79981.1"/>
    </source>
</evidence>
<dbReference type="HOGENOM" id="CLU_1011353_0_0_3"/>
<protein>
    <submittedName>
        <fullName evidence="1">Uncharacterized protein</fullName>
    </submittedName>
</protein>
<gene>
    <name evidence="1" type="ORF">Oscil6304_0228</name>
</gene>
<accession>K9TCW6</accession>
<evidence type="ECO:0000313" key="2">
    <source>
        <dbReference type="Proteomes" id="UP000010367"/>
    </source>
</evidence>
<dbReference type="InParanoid" id="K9TCW6"/>
<dbReference type="AlphaFoldDB" id="K9TCW6"/>
<dbReference type="OrthoDB" id="9834677at2"/>
<proteinExistence type="predicted"/>
<reference evidence="1 2" key="1">
    <citation type="submission" date="2012-06" db="EMBL/GenBank/DDBJ databases">
        <title>Finished chromosome of genome of Oscillatoria acuminata PCC 6304.</title>
        <authorList>
            <consortium name="US DOE Joint Genome Institute"/>
            <person name="Gugger M."/>
            <person name="Coursin T."/>
            <person name="Rippka R."/>
            <person name="Tandeau De Marsac N."/>
            <person name="Huntemann M."/>
            <person name="Wei C.-L."/>
            <person name="Han J."/>
            <person name="Detter J.C."/>
            <person name="Han C."/>
            <person name="Tapia R."/>
            <person name="Davenport K."/>
            <person name="Daligault H."/>
            <person name="Erkkila T."/>
            <person name="Gu W."/>
            <person name="Munk A.C.C."/>
            <person name="Teshima H."/>
            <person name="Xu Y."/>
            <person name="Chain P."/>
            <person name="Chen A."/>
            <person name="Krypides N."/>
            <person name="Mavromatis K."/>
            <person name="Markowitz V."/>
            <person name="Szeto E."/>
            <person name="Ivanova N."/>
            <person name="Mikhailova N."/>
            <person name="Ovchinnikova G."/>
            <person name="Pagani I."/>
            <person name="Pati A."/>
            <person name="Goodwin L."/>
            <person name="Peters L."/>
            <person name="Pitluck S."/>
            <person name="Woyke T."/>
            <person name="Kerfeld C."/>
        </authorList>
    </citation>
    <scope>NUCLEOTIDE SEQUENCE [LARGE SCALE GENOMIC DNA]</scope>
    <source>
        <strain evidence="1 2">PCC 6304</strain>
    </source>
</reference>
<name>K9TCW6_9CYAN</name>
<dbReference type="RefSeq" id="WP_015146631.1">
    <property type="nucleotide sequence ID" value="NC_019693.1"/>
</dbReference>
<organism evidence="1 2">
    <name type="scientific">Oscillatoria acuminata PCC 6304</name>
    <dbReference type="NCBI Taxonomy" id="56110"/>
    <lineage>
        <taxon>Bacteria</taxon>
        <taxon>Bacillati</taxon>
        <taxon>Cyanobacteriota</taxon>
        <taxon>Cyanophyceae</taxon>
        <taxon>Oscillatoriophycideae</taxon>
        <taxon>Oscillatoriales</taxon>
        <taxon>Oscillatoriaceae</taxon>
        <taxon>Oscillatoria</taxon>
    </lineage>
</organism>
<dbReference type="EMBL" id="CP003607">
    <property type="protein sequence ID" value="AFY79981.1"/>
    <property type="molecule type" value="Genomic_DNA"/>
</dbReference>
<sequence>MNNYQNVQTTWRRGSGLIDWTYNLFVESTLEEFLPNSSLTPLSIFGGRGLRDLPDNLVVKSPLEKFLNSPSNSPLPMGKRLGRLLLTDPSIRRLWIVERIERLVKTLDDFARVEDVTVDTRSCGEETFVIEDWQGTQSRLKLRNWLTKTDDVVNIDFTLTLQCVTPGDRDIPEELAIKSGGNISIFVELDDDGELDTTTPSPIWLTFGLDVDIYAPLSWGEQRDNTKLAQLNGSRLSAFLHRLEEDIPGEFLGVDAPDYQDLVNRYGFLGVSHRP</sequence>
<dbReference type="KEGG" id="oac:Oscil6304_0228"/>